<evidence type="ECO:0000259" key="8">
    <source>
        <dbReference type="Pfam" id="PF17768"/>
    </source>
</evidence>
<feature type="domain" description="DDH" evidence="6">
    <location>
        <begin position="79"/>
        <end position="216"/>
    </location>
</feature>
<dbReference type="GO" id="GO:0006281">
    <property type="term" value="P:DNA repair"/>
    <property type="evidence" value="ECO:0007669"/>
    <property type="project" value="InterPro"/>
</dbReference>
<feature type="domain" description="DHHA1" evidence="7">
    <location>
        <begin position="336"/>
        <end position="423"/>
    </location>
</feature>
<dbReference type="InterPro" id="IPR001667">
    <property type="entry name" value="DDH_dom"/>
</dbReference>
<evidence type="ECO:0000313" key="9">
    <source>
        <dbReference type="EMBL" id="PIQ70149.1"/>
    </source>
</evidence>
<dbReference type="GO" id="GO:0003676">
    <property type="term" value="F:nucleic acid binding"/>
    <property type="evidence" value="ECO:0007669"/>
    <property type="project" value="InterPro"/>
</dbReference>
<keyword evidence="4" id="KW-0378">Hydrolase</keyword>
<evidence type="ECO:0000256" key="3">
    <source>
        <dbReference type="ARBA" id="ARBA00022722"/>
    </source>
</evidence>
<dbReference type="Pfam" id="PF02272">
    <property type="entry name" value="DHHA1"/>
    <property type="match status" value="1"/>
</dbReference>
<name>A0A2H0KFX7_9BACT</name>
<keyword evidence="5 9" id="KW-0269">Exonuclease</keyword>
<evidence type="ECO:0000256" key="1">
    <source>
        <dbReference type="ARBA" id="ARBA00005915"/>
    </source>
</evidence>
<evidence type="ECO:0000256" key="2">
    <source>
        <dbReference type="ARBA" id="ARBA00019841"/>
    </source>
</evidence>
<dbReference type="InterPro" id="IPR038763">
    <property type="entry name" value="DHH_sf"/>
</dbReference>
<dbReference type="NCBIfam" id="TIGR00644">
    <property type="entry name" value="recJ"/>
    <property type="match status" value="1"/>
</dbReference>
<accession>A0A2H0KFX7</accession>
<dbReference type="SUPFAM" id="SSF64182">
    <property type="entry name" value="DHH phosphoesterases"/>
    <property type="match status" value="1"/>
</dbReference>
<feature type="domain" description="RecJ OB" evidence="8">
    <location>
        <begin position="442"/>
        <end position="551"/>
    </location>
</feature>
<dbReference type="EMBL" id="PCVI01000031">
    <property type="protein sequence ID" value="PIQ70149.1"/>
    <property type="molecule type" value="Genomic_DNA"/>
</dbReference>
<dbReference type="GO" id="GO:0006310">
    <property type="term" value="P:DNA recombination"/>
    <property type="evidence" value="ECO:0007669"/>
    <property type="project" value="InterPro"/>
</dbReference>
<dbReference type="Pfam" id="PF01368">
    <property type="entry name" value="DHH"/>
    <property type="match status" value="1"/>
</dbReference>
<evidence type="ECO:0000259" key="7">
    <source>
        <dbReference type="Pfam" id="PF02272"/>
    </source>
</evidence>
<dbReference type="PANTHER" id="PTHR30255:SF2">
    <property type="entry name" value="SINGLE-STRANDED-DNA-SPECIFIC EXONUCLEASE RECJ"/>
    <property type="match status" value="1"/>
</dbReference>
<sequence length="554" mass="61844">MNWKILNKTQRSKEAKFQSEDVIKILLENRGLKTKSEIDEFLNPKHPICFTAKDLGIDEKELQKSVKRIKQAIKNNEAIIVYGDYDADGICATAILWESLYKLTKNVLPYIPERVSEGYGLNKKAIENCKLKIENLKLIITVDHGITANEKIKYAKELGIDVIVCDHHELGKEIPQCSAVIHTDKICAAAIAWFLAKTITNHPTPNTYLDLVAIATIADLEPLIGINRSLAKFGLEALRKTNRCGLLAIFNEARLKKEEIDTYHVGYIIAPRLNAMGRMEHALESLRLLCTNDCDKAKSLADKLGLTNKERQLLTDETLKQAKLLVAGMEGQLPKFLIVDSDQFQEGVIGLAAGKLVEEFYRPSLVISRGEIYSKASGRSISGFNIIEAIRAQADLLVDAGGHPMAAGLTVETVKIDLLRQRLMAEAERQITKGMLQKTLFIDLKLPISEISDGLWQEIQKLQPFGLGNYEPNFSSKVIVKSFRTVGNEGKHLKLTLSPSTHQLSPLFSAIGFGMGHMAGSLKVDREIEIAYSLSLNEWNNRQSIELKIKDLTE</sequence>
<dbReference type="Pfam" id="PF17768">
    <property type="entry name" value="RecJ_OB"/>
    <property type="match status" value="1"/>
</dbReference>
<dbReference type="Gene3D" id="2.40.50.460">
    <property type="match status" value="1"/>
</dbReference>
<protein>
    <recommendedName>
        <fullName evidence="2">Single-stranded-DNA-specific exonuclease RecJ</fullName>
    </recommendedName>
</protein>
<dbReference type="Proteomes" id="UP000231371">
    <property type="component" value="Unassembled WGS sequence"/>
</dbReference>
<dbReference type="InterPro" id="IPR041122">
    <property type="entry name" value="RecJ_OB"/>
</dbReference>
<gene>
    <name evidence="9" type="primary">recJ</name>
    <name evidence="9" type="ORF">COV89_02015</name>
</gene>
<evidence type="ECO:0000259" key="6">
    <source>
        <dbReference type="Pfam" id="PF01368"/>
    </source>
</evidence>
<dbReference type="InterPro" id="IPR003156">
    <property type="entry name" value="DHHA1_dom"/>
</dbReference>
<comment type="caution">
    <text evidence="9">The sequence shown here is derived from an EMBL/GenBank/DDBJ whole genome shotgun (WGS) entry which is preliminary data.</text>
</comment>
<evidence type="ECO:0000256" key="5">
    <source>
        <dbReference type="ARBA" id="ARBA00022839"/>
    </source>
</evidence>
<proteinExistence type="inferred from homology"/>
<comment type="similarity">
    <text evidence="1">Belongs to the RecJ family.</text>
</comment>
<dbReference type="InterPro" id="IPR004610">
    <property type="entry name" value="RecJ"/>
</dbReference>
<dbReference type="AlphaFoldDB" id="A0A2H0KFX7"/>
<evidence type="ECO:0000313" key="10">
    <source>
        <dbReference type="Proteomes" id="UP000231371"/>
    </source>
</evidence>
<reference evidence="9 10" key="1">
    <citation type="submission" date="2017-09" db="EMBL/GenBank/DDBJ databases">
        <title>Depth-based differentiation of microbial function through sediment-hosted aquifers and enrichment of novel symbionts in the deep terrestrial subsurface.</title>
        <authorList>
            <person name="Probst A.J."/>
            <person name="Ladd B."/>
            <person name="Jarett J.K."/>
            <person name="Geller-Mcgrath D.E."/>
            <person name="Sieber C.M."/>
            <person name="Emerson J.B."/>
            <person name="Anantharaman K."/>
            <person name="Thomas B.C."/>
            <person name="Malmstrom R."/>
            <person name="Stieglmeier M."/>
            <person name="Klingl A."/>
            <person name="Woyke T."/>
            <person name="Ryan C.M."/>
            <person name="Banfield J.F."/>
        </authorList>
    </citation>
    <scope>NUCLEOTIDE SEQUENCE [LARGE SCALE GENOMIC DNA]</scope>
    <source>
        <strain evidence="9">CG11_big_fil_rev_8_21_14_0_20_40_12</strain>
    </source>
</reference>
<dbReference type="PANTHER" id="PTHR30255">
    <property type="entry name" value="SINGLE-STRANDED-DNA-SPECIFIC EXONUCLEASE RECJ"/>
    <property type="match status" value="1"/>
</dbReference>
<dbReference type="Gene3D" id="3.90.1640.30">
    <property type="match status" value="1"/>
</dbReference>
<dbReference type="InterPro" id="IPR051673">
    <property type="entry name" value="SSDNA_exonuclease_RecJ"/>
</dbReference>
<evidence type="ECO:0000256" key="4">
    <source>
        <dbReference type="ARBA" id="ARBA00022801"/>
    </source>
</evidence>
<organism evidence="9 10">
    <name type="scientific">Candidatus Shapirobacteria bacterium CG11_big_fil_rev_8_21_14_0_20_40_12</name>
    <dbReference type="NCBI Taxonomy" id="1974889"/>
    <lineage>
        <taxon>Bacteria</taxon>
        <taxon>Candidatus Shapironibacteriota</taxon>
    </lineage>
</organism>
<dbReference type="GO" id="GO:0008409">
    <property type="term" value="F:5'-3' exonuclease activity"/>
    <property type="evidence" value="ECO:0007669"/>
    <property type="project" value="InterPro"/>
</dbReference>
<keyword evidence="3" id="KW-0540">Nuclease</keyword>